<reference evidence="13 14" key="1">
    <citation type="submission" date="2014-11" db="EMBL/GenBank/DDBJ databases">
        <authorList>
            <person name="Diene M.Seydina."/>
        </authorList>
    </citation>
    <scope>NUCLEOTIDE SEQUENCE [LARGE SCALE GENOMIC DNA]</scope>
    <source>
        <strain evidence="13 14">Neisseria meningitidis CHUV</strain>
    </source>
</reference>
<comment type="function">
    <text evidence="2 9 11">Excises uracil residues from the DNA which can arise as a result of misincorporation of dUMP residues by DNA polymerase or due to deamination of cytosine.</text>
</comment>
<dbReference type="NCBIfam" id="NF003589">
    <property type="entry name" value="PRK05254.1-2"/>
    <property type="match status" value="1"/>
</dbReference>
<dbReference type="EC" id="3.2.2.27" evidence="4 9"/>
<evidence type="ECO:0000313" key="14">
    <source>
        <dbReference type="Proteomes" id="UP000182715"/>
    </source>
</evidence>
<dbReference type="Proteomes" id="UP000182715">
    <property type="component" value="Unassembled WGS sequence"/>
</dbReference>
<evidence type="ECO:0000313" key="13">
    <source>
        <dbReference type="EMBL" id="CRY99835.1"/>
    </source>
</evidence>
<dbReference type="SMART" id="SM00986">
    <property type="entry name" value="UDG"/>
    <property type="match status" value="1"/>
</dbReference>
<dbReference type="InterPro" id="IPR036895">
    <property type="entry name" value="Uracil-DNA_glycosylase-like_sf"/>
</dbReference>
<keyword evidence="6 9" id="KW-0227">DNA damage</keyword>
<evidence type="ECO:0000256" key="4">
    <source>
        <dbReference type="ARBA" id="ARBA00012030"/>
    </source>
</evidence>
<dbReference type="FunFam" id="3.40.470.10:FF:000001">
    <property type="entry name" value="Uracil-DNA glycosylase"/>
    <property type="match status" value="1"/>
</dbReference>
<dbReference type="GO" id="GO:0005737">
    <property type="term" value="C:cytoplasm"/>
    <property type="evidence" value="ECO:0007669"/>
    <property type="project" value="UniProtKB-SubCell"/>
</dbReference>
<dbReference type="InterPro" id="IPR002043">
    <property type="entry name" value="UDG_fam1"/>
</dbReference>
<evidence type="ECO:0000256" key="8">
    <source>
        <dbReference type="ARBA" id="ARBA00023204"/>
    </source>
</evidence>
<dbReference type="InterPro" id="IPR018085">
    <property type="entry name" value="Ura-DNA_Glyclase_AS"/>
</dbReference>
<keyword evidence="7 9" id="KW-0378">Hydrolase</keyword>
<dbReference type="PROSITE" id="PS00130">
    <property type="entry name" value="U_DNA_GLYCOSYLASE"/>
    <property type="match status" value="1"/>
</dbReference>
<dbReference type="Gene3D" id="3.40.470.10">
    <property type="entry name" value="Uracil-DNA glycosylase-like domain"/>
    <property type="match status" value="1"/>
</dbReference>
<comment type="subcellular location">
    <subcellularLocation>
        <location evidence="9">Cytoplasm</location>
    </subcellularLocation>
</comment>
<evidence type="ECO:0000256" key="3">
    <source>
        <dbReference type="ARBA" id="ARBA00008184"/>
    </source>
</evidence>
<dbReference type="NCBIfam" id="TIGR00628">
    <property type="entry name" value="ung"/>
    <property type="match status" value="1"/>
</dbReference>
<dbReference type="HAMAP" id="MF_00148">
    <property type="entry name" value="UDG"/>
    <property type="match status" value="1"/>
</dbReference>
<sequence length="219" mass="24645">MDTWHDALGGEKQQPYFQEILNAVRQERLSGQIIYPPAADVFNAFRLTAFDRVKAVILGQDPYHGAGQAHGLAFSVRQGVRIPPSLLNIYKELETDIEGFSIPAHGCLTAWAEQGVLLLNTVLTVRAGQAHSHALLGWERFTDTVIRQLATHRKHLVFMLWGGYAQQKRKLIDSQNHLILTAPHPSPLSAYRGFFGCRHFSQANSYLSRHGIDPINWKL</sequence>
<gene>
    <name evidence="9" type="primary">ung</name>
</gene>
<proteinExistence type="inferred from homology"/>
<organism evidence="13 14">
    <name type="scientific">Neisseria meningitidis serogroup B</name>
    <dbReference type="NCBI Taxonomy" id="491"/>
    <lineage>
        <taxon>Bacteria</taxon>
        <taxon>Pseudomonadati</taxon>
        <taxon>Pseudomonadota</taxon>
        <taxon>Betaproteobacteria</taxon>
        <taxon>Neisseriales</taxon>
        <taxon>Neisseriaceae</taxon>
        <taxon>Neisseria</taxon>
    </lineage>
</organism>
<dbReference type="SMART" id="SM00987">
    <property type="entry name" value="UreE_C"/>
    <property type="match status" value="1"/>
</dbReference>
<dbReference type="PANTHER" id="PTHR11264">
    <property type="entry name" value="URACIL-DNA GLYCOSYLASE"/>
    <property type="match status" value="1"/>
</dbReference>
<evidence type="ECO:0000256" key="5">
    <source>
        <dbReference type="ARBA" id="ARBA00018429"/>
    </source>
</evidence>
<evidence type="ECO:0000256" key="11">
    <source>
        <dbReference type="RuleBase" id="RU003780"/>
    </source>
</evidence>
<dbReference type="EMBL" id="CVTF01000102">
    <property type="protein sequence ID" value="CRY99835.1"/>
    <property type="molecule type" value="Genomic_DNA"/>
</dbReference>
<dbReference type="NCBIfam" id="NF003592">
    <property type="entry name" value="PRK05254.1-5"/>
    <property type="match status" value="1"/>
</dbReference>
<dbReference type="GO" id="GO:0097510">
    <property type="term" value="P:base-excision repair, AP site formation via deaminated base removal"/>
    <property type="evidence" value="ECO:0007669"/>
    <property type="project" value="TreeGrafter"/>
</dbReference>
<comment type="similarity">
    <text evidence="3 9 11">Belongs to the uracil-DNA glycosylase (UDG) superfamily. UNG family.</text>
</comment>
<protein>
    <recommendedName>
        <fullName evidence="5 9">Uracil-DNA glycosylase</fullName>
        <shortName evidence="9">UDG</shortName>
        <ecNumber evidence="4 9">3.2.2.27</ecNumber>
    </recommendedName>
</protein>
<dbReference type="SUPFAM" id="SSF52141">
    <property type="entry name" value="Uracil-DNA glycosylase-like"/>
    <property type="match status" value="1"/>
</dbReference>
<accession>A0A0H5QF23</accession>
<feature type="active site" description="Proton acceptor" evidence="9 10">
    <location>
        <position position="61"/>
    </location>
</feature>
<evidence type="ECO:0000256" key="2">
    <source>
        <dbReference type="ARBA" id="ARBA00002631"/>
    </source>
</evidence>
<name>A0A0H5QF23_NEIMI</name>
<comment type="catalytic activity">
    <reaction evidence="1 9 11">
        <text>Hydrolyzes single-stranded DNA or mismatched double-stranded DNA and polynucleotides, releasing free uracil.</text>
        <dbReference type="EC" id="3.2.2.27"/>
    </reaction>
</comment>
<dbReference type="PANTHER" id="PTHR11264:SF0">
    <property type="entry name" value="URACIL-DNA GLYCOSYLASE"/>
    <property type="match status" value="1"/>
</dbReference>
<dbReference type="NCBIfam" id="NF003588">
    <property type="entry name" value="PRK05254.1-1"/>
    <property type="match status" value="1"/>
</dbReference>
<dbReference type="Pfam" id="PF03167">
    <property type="entry name" value="UDG"/>
    <property type="match status" value="1"/>
</dbReference>
<keyword evidence="8 9" id="KW-0234">DNA repair</keyword>
<evidence type="ECO:0000256" key="9">
    <source>
        <dbReference type="HAMAP-Rule" id="MF_00148"/>
    </source>
</evidence>
<dbReference type="InterPro" id="IPR005122">
    <property type="entry name" value="Uracil-DNA_glycosylase-like"/>
</dbReference>
<evidence type="ECO:0000256" key="10">
    <source>
        <dbReference type="PROSITE-ProRule" id="PRU10072"/>
    </source>
</evidence>
<evidence type="ECO:0000256" key="7">
    <source>
        <dbReference type="ARBA" id="ARBA00022801"/>
    </source>
</evidence>
<evidence type="ECO:0000256" key="6">
    <source>
        <dbReference type="ARBA" id="ARBA00022763"/>
    </source>
</evidence>
<dbReference type="NCBIfam" id="NF003591">
    <property type="entry name" value="PRK05254.1-4"/>
    <property type="match status" value="1"/>
</dbReference>
<keyword evidence="9" id="KW-0963">Cytoplasm</keyword>
<dbReference type="AlphaFoldDB" id="A0A0H5QF23"/>
<evidence type="ECO:0000256" key="1">
    <source>
        <dbReference type="ARBA" id="ARBA00001400"/>
    </source>
</evidence>
<evidence type="ECO:0000259" key="12">
    <source>
        <dbReference type="SMART" id="SM00986"/>
    </source>
</evidence>
<dbReference type="GO" id="GO:0004844">
    <property type="term" value="F:uracil DNA N-glycosylase activity"/>
    <property type="evidence" value="ECO:0007669"/>
    <property type="project" value="UniProtKB-UniRule"/>
</dbReference>
<dbReference type="CDD" id="cd10027">
    <property type="entry name" value="UDG-F1-like"/>
    <property type="match status" value="1"/>
</dbReference>
<feature type="domain" description="Uracil-DNA glycosylase-like" evidence="12">
    <location>
        <begin position="46"/>
        <end position="207"/>
    </location>
</feature>